<evidence type="ECO:0000256" key="1">
    <source>
        <dbReference type="SAM" id="MobiDB-lite"/>
    </source>
</evidence>
<feature type="compositionally biased region" description="Basic and acidic residues" evidence="1">
    <location>
        <begin position="9"/>
        <end position="18"/>
    </location>
</feature>
<sequence length="94" mass="10166">MGGVGGKHTGLDEAEKPTRGISPCLGLLKDTIQQDVDRSMSRYNKGSGKADTIRDRGPLGPAHCHTSSFERHTPTCHYCIYISSGELQAATMFD</sequence>
<organism evidence="2 3">
    <name type="scientific">Ustilago bromivora</name>
    <dbReference type="NCBI Taxonomy" id="307758"/>
    <lineage>
        <taxon>Eukaryota</taxon>
        <taxon>Fungi</taxon>
        <taxon>Dikarya</taxon>
        <taxon>Basidiomycota</taxon>
        <taxon>Ustilaginomycotina</taxon>
        <taxon>Ustilaginomycetes</taxon>
        <taxon>Ustilaginales</taxon>
        <taxon>Ustilaginaceae</taxon>
        <taxon>Ustilago</taxon>
    </lineage>
</organism>
<reference evidence="3" key="1">
    <citation type="submission" date="2016-04" db="EMBL/GenBank/DDBJ databases">
        <authorList>
            <person name="Guldener U."/>
            <person name="Guldener U."/>
        </authorList>
    </citation>
    <scope>NUCLEOTIDE SEQUENCE [LARGE SCALE GENOMIC DNA]</scope>
    <source>
        <strain evidence="3">UB2112</strain>
    </source>
</reference>
<protein>
    <submittedName>
        <fullName evidence="2">Uncharacterized protein</fullName>
    </submittedName>
</protein>
<dbReference type="OrthoDB" id="10269958at2759"/>
<feature type="region of interest" description="Disordered" evidence="1">
    <location>
        <begin position="1"/>
        <end position="22"/>
    </location>
</feature>
<proteinExistence type="predicted"/>
<evidence type="ECO:0000313" key="3">
    <source>
        <dbReference type="Proteomes" id="UP000179920"/>
    </source>
</evidence>
<dbReference type="Proteomes" id="UP000179920">
    <property type="component" value="Chromosome II"/>
</dbReference>
<evidence type="ECO:0000313" key="2">
    <source>
        <dbReference type="EMBL" id="SAM71108.1"/>
    </source>
</evidence>
<gene>
    <name evidence="2" type="ORF">UBRO_00396</name>
</gene>
<dbReference type="EMBL" id="LT558118">
    <property type="protein sequence ID" value="SAM71108.1"/>
    <property type="molecule type" value="Genomic_DNA"/>
</dbReference>
<dbReference type="AlphaFoldDB" id="A0A1K0GY33"/>
<name>A0A1K0GY33_9BASI</name>
<feature type="region of interest" description="Disordered" evidence="1">
    <location>
        <begin position="37"/>
        <end position="59"/>
    </location>
</feature>
<accession>A0A1K0GY33</accession>